<dbReference type="GO" id="GO:0005737">
    <property type="term" value="C:cytoplasm"/>
    <property type="evidence" value="ECO:0007669"/>
    <property type="project" value="UniProtKB-SubCell"/>
</dbReference>
<dbReference type="PANTHER" id="PTHR33540:SF2">
    <property type="entry name" value="TRNA THREONYLCARBAMOYLADENOSINE BIOSYNTHESIS PROTEIN TSAE"/>
    <property type="match status" value="1"/>
</dbReference>
<keyword evidence="6" id="KW-0479">Metal-binding</keyword>
<accession>A0A0G0RFY5</accession>
<evidence type="ECO:0000313" key="11">
    <source>
        <dbReference type="EMBL" id="KKR51378.1"/>
    </source>
</evidence>
<evidence type="ECO:0000256" key="7">
    <source>
        <dbReference type="ARBA" id="ARBA00022741"/>
    </source>
</evidence>
<evidence type="ECO:0000256" key="8">
    <source>
        <dbReference type="ARBA" id="ARBA00022840"/>
    </source>
</evidence>
<sequence>MNIKVKTKSPKETQRLGEKLAKNLKGGEVIALYGDLGAGKTVFVQGLAKGLGIKRGIVSPTFVFMRTYPIRLNRKSMTFYHLDLYRGENNQDFEALGLEEIFAPDSVVVLEWADKIEKELPKNHIKVYLERQDERTRRITIKGN</sequence>
<keyword evidence="11" id="KW-0808">Transferase</keyword>
<keyword evidence="5" id="KW-0819">tRNA processing</keyword>
<comment type="caution">
    <text evidence="11">The sequence shown here is derived from an EMBL/GenBank/DDBJ whole genome shotgun (WGS) entry which is preliminary data.</text>
</comment>
<comment type="similarity">
    <text evidence="2">Belongs to the TsaE family.</text>
</comment>
<gene>
    <name evidence="11" type="ORF">UT84_C0001G0063</name>
</gene>
<protein>
    <recommendedName>
        <fullName evidence="3">tRNA threonylcarbamoyladenosine biosynthesis protein TsaE</fullName>
    </recommendedName>
    <alternativeName>
        <fullName evidence="10">t(6)A37 threonylcarbamoyladenosine biosynthesis protein TsaE</fullName>
    </alternativeName>
</protein>
<evidence type="ECO:0000256" key="6">
    <source>
        <dbReference type="ARBA" id="ARBA00022723"/>
    </source>
</evidence>
<dbReference type="PANTHER" id="PTHR33540">
    <property type="entry name" value="TRNA THREONYLCARBAMOYLADENOSINE BIOSYNTHESIS PROTEIN TSAE"/>
    <property type="match status" value="1"/>
</dbReference>
<evidence type="ECO:0000256" key="9">
    <source>
        <dbReference type="ARBA" id="ARBA00022842"/>
    </source>
</evidence>
<evidence type="ECO:0000256" key="2">
    <source>
        <dbReference type="ARBA" id="ARBA00007599"/>
    </source>
</evidence>
<keyword evidence="8" id="KW-0067">ATP-binding</keyword>
<dbReference type="Pfam" id="PF02367">
    <property type="entry name" value="TsaE"/>
    <property type="match status" value="1"/>
</dbReference>
<dbReference type="SUPFAM" id="SSF52540">
    <property type="entry name" value="P-loop containing nucleoside triphosphate hydrolases"/>
    <property type="match status" value="1"/>
</dbReference>
<keyword evidence="9" id="KW-0460">Magnesium</keyword>
<dbReference type="GO" id="GO:0002949">
    <property type="term" value="P:tRNA threonylcarbamoyladenosine modification"/>
    <property type="evidence" value="ECO:0007669"/>
    <property type="project" value="InterPro"/>
</dbReference>
<dbReference type="Gene3D" id="3.40.50.300">
    <property type="entry name" value="P-loop containing nucleotide triphosphate hydrolases"/>
    <property type="match status" value="1"/>
</dbReference>
<evidence type="ECO:0000313" key="12">
    <source>
        <dbReference type="Proteomes" id="UP000034531"/>
    </source>
</evidence>
<organism evidence="11 12">
    <name type="scientific">Candidatus Curtissbacteria bacterium GW2011_GWA1_40_16</name>
    <dbReference type="NCBI Taxonomy" id="1618405"/>
    <lineage>
        <taxon>Bacteria</taxon>
        <taxon>Candidatus Curtissiibacteriota</taxon>
    </lineage>
</organism>
<dbReference type="InterPro" id="IPR027417">
    <property type="entry name" value="P-loop_NTPase"/>
</dbReference>
<keyword evidence="11" id="KW-0418">Kinase</keyword>
<proteinExistence type="inferred from homology"/>
<dbReference type="NCBIfam" id="TIGR00150">
    <property type="entry name" value="T6A_YjeE"/>
    <property type="match status" value="1"/>
</dbReference>
<reference evidence="11 12" key="1">
    <citation type="journal article" date="2015" name="Nature">
        <title>rRNA introns, odd ribosomes, and small enigmatic genomes across a large radiation of phyla.</title>
        <authorList>
            <person name="Brown C.T."/>
            <person name="Hug L.A."/>
            <person name="Thomas B.C."/>
            <person name="Sharon I."/>
            <person name="Castelle C.J."/>
            <person name="Singh A."/>
            <person name="Wilkins M.J."/>
            <person name="Williams K.H."/>
            <person name="Banfield J.F."/>
        </authorList>
    </citation>
    <scope>NUCLEOTIDE SEQUENCE [LARGE SCALE GENOMIC DNA]</scope>
</reference>
<evidence type="ECO:0000256" key="1">
    <source>
        <dbReference type="ARBA" id="ARBA00004496"/>
    </source>
</evidence>
<evidence type="ECO:0000256" key="3">
    <source>
        <dbReference type="ARBA" id="ARBA00019010"/>
    </source>
</evidence>
<dbReference type="EMBL" id="LBYI01000001">
    <property type="protein sequence ID" value="KKR51378.1"/>
    <property type="molecule type" value="Genomic_DNA"/>
</dbReference>
<name>A0A0G0RFY5_9BACT</name>
<dbReference type="PATRIC" id="fig|1618405.3.peg.67"/>
<dbReference type="InterPro" id="IPR003442">
    <property type="entry name" value="T6A_TsaE"/>
</dbReference>
<keyword evidence="7" id="KW-0547">Nucleotide-binding</keyword>
<keyword evidence="4" id="KW-0963">Cytoplasm</keyword>
<dbReference type="GO" id="GO:0016301">
    <property type="term" value="F:kinase activity"/>
    <property type="evidence" value="ECO:0007669"/>
    <property type="project" value="UniProtKB-KW"/>
</dbReference>
<evidence type="ECO:0000256" key="4">
    <source>
        <dbReference type="ARBA" id="ARBA00022490"/>
    </source>
</evidence>
<evidence type="ECO:0000256" key="5">
    <source>
        <dbReference type="ARBA" id="ARBA00022694"/>
    </source>
</evidence>
<comment type="subcellular location">
    <subcellularLocation>
        <location evidence="1">Cytoplasm</location>
    </subcellularLocation>
</comment>
<dbReference type="AlphaFoldDB" id="A0A0G0RFY5"/>
<dbReference type="Proteomes" id="UP000034531">
    <property type="component" value="Unassembled WGS sequence"/>
</dbReference>
<dbReference type="GO" id="GO:0046872">
    <property type="term" value="F:metal ion binding"/>
    <property type="evidence" value="ECO:0007669"/>
    <property type="project" value="UniProtKB-KW"/>
</dbReference>
<dbReference type="GO" id="GO:0005524">
    <property type="term" value="F:ATP binding"/>
    <property type="evidence" value="ECO:0007669"/>
    <property type="project" value="UniProtKB-KW"/>
</dbReference>
<evidence type="ECO:0000256" key="10">
    <source>
        <dbReference type="ARBA" id="ARBA00032441"/>
    </source>
</evidence>